<dbReference type="Proteomes" id="UP001575181">
    <property type="component" value="Unassembled WGS sequence"/>
</dbReference>
<organism evidence="1 2">
    <name type="scientific">Thiohalorhabdus methylotrophus</name>
    <dbReference type="NCBI Taxonomy" id="3242694"/>
    <lineage>
        <taxon>Bacteria</taxon>
        <taxon>Pseudomonadati</taxon>
        <taxon>Pseudomonadota</taxon>
        <taxon>Gammaproteobacteria</taxon>
        <taxon>Thiohalorhabdales</taxon>
        <taxon>Thiohalorhabdaceae</taxon>
        <taxon>Thiohalorhabdus</taxon>
    </lineage>
</organism>
<gene>
    <name evidence="1" type="ORF">ACERLL_10240</name>
</gene>
<proteinExistence type="predicted"/>
<evidence type="ECO:0000313" key="1">
    <source>
        <dbReference type="EMBL" id="MFA9461204.1"/>
    </source>
</evidence>
<sequence length="73" mass="8190">MANWELSGPLEPPEKEVQRARDHARYLGRSVFLFHGERGWTVETDIRAVPMTGTTLEIHPEPQGGEMDNQGGC</sequence>
<reference evidence="1 2" key="1">
    <citation type="submission" date="2024-08" db="EMBL/GenBank/DDBJ databases">
        <title>Whole-genome sequencing of halo(alkali)philic microorganisms from hypersaline lakes.</title>
        <authorList>
            <person name="Sorokin D.Y."/>
            <person name="Merkel A.Y."/>
            <person name="Messina E."/>
            <person name="Yakimov M."/>
        </authorList>
    </citation>
    <scope>NUCLEOTIDE SEQUENCE [LARGE SCALE GENOMIC DNA]</scope>
    <source>
        <strain evidence="1 2">Cl-TMA</strain>
    </source>
</reference>
<evidence type="ECO:0000313" key="2">
    <source>
        <dbReference type="Proteomes" id="UP001575181"/>
    </source>
</evidence>
<dbReference type="EMBL" id="JBGUAW010000006">
    <property type="protein sequence ID" value="MFA9461204.1"/>
    <property type="molecule type" value="Genomic_DNA"/>
</dbReference>
<accession>A0ABV4TV41</accession>
<protein>
    <submittedName>
        <fullName evidence="1">Uncharacterized protein</fullName>
    </submittedName>
</protein>
<keyword evidence="2" id="KW-1185">Reference proteome</keyword>
<dbReference type="RefSeq" id="WP_373655990.1">
    <property type="nucleotide sequence ID" value="NZ_JBGUAW010000006.1"/>
</dbReference>
<comment type="caution">
    <text evidence="1">The sequence shown here is derived from an EMBL/GenBank/DDBJ whole genome shotgun (WGS) entry which is preliminary data.</text>
</comment>
<name>A0ABV4TV41_9GAMM</name>